<keyword evidence="1" id="KW-0732">Signal</keyword>
<evidence type="ECO:0000313" key="2">
    <source>
        <dbReference type="EMBL" id="SMB83333.1"/>
    </source>
</evidence>
<dbReference type="EMBL" id="FWWU01000006">
    <property type="protein sequence ID" value="SMB83333.1"/>
    <property type="molecule type" value="Genomic_DNA"/>
</dbReference>
<organism evidence="2 3">
    <name type="scientific">Deinococcus hopiensis KR-140</name>
    <dbReference type="NCBI Taxonomy" id="695939"/>
    <lineage>
        <taxon>Bacteria</taxon>
        <taxon>Thermotogati</taxon>
        <taxon>Deinococcota</taxon>
        <taxon>Deinococci</taxon>
        <taxon>Deinococcales</taxon>
        <taxon>Deinococcaceae</taxon>
        <taxon>Deinococcus</taxon>
    </lineage>
</organism>
<sequence>MRKTRFRALSALPLLLAACGGGNSSLPPNPSVSDVDVTVQLYREFLAGWTLGAGNVALRSFTLDKSAGAVVASGQVDALGRGTLKLPGEPQGVLEKATLPARIVSKALSASCTDTFTESDPSARALMLNTGDFSTSEGGVSLYLLPQIGDSGFQIDVPVFVTRDDTLSGTLQCVKVGVVQKVTLPLHRGWNLMRFVINDDKFTLSVMPFGGLLSFGTKPPVL</sequence>
<dbReference type="OrthoDB" id="66344at2"/>
<reference evidence="2 3" key="1">
    <citation type="submission" date="2017-04" db="EMBL/GenBank/DDBJ databases">
        <authorList>
            <person name="Afonso C.L."/>
            <person name="Miller P.J."/>
            <person name="Scott M.A."/>
            <person name="Spackman E."/>
            <person name="Goraichik I."/>
            <person name="Dimitrov K.M."/>
            <person name="Suarez D.L."/>
            <person name="Swayne D.E."/>
        </authorList>
    </citation>
    <scope>NUCLEOTIDE SEQUENCE [LARGE SCALE GENOMIC DNA]</scope>
    <source>
        <strain evidence="2 3">KR-140</strain>
    </source>
</reference>
<dbReference type="AlphaFoldDB" id="A0A1W1UQM1"/>
<accession>A0A1W1UQM1</accession>
<evidence type="ECO:0000256" key="1">
    <source>
        <dbReference type="SAM" id="SignalP"/>
    </source>
</evidence>
<dbReference type="RefSeq" id="WP_139806591.1">
    <property type="nucleotide sequence ID" value="NZ_FWWU01000006.1"/>
</dbReference>
<dbReference type="Proteomes" id="UP000192582">
    <property type="component" value="Unassembled WGS sequence"/>
</dbReference>
<gene>
    <name evidence="2" type="ORF">SAMN00790413_04363</name>
</gene>
<protein>
    <recommendedName>
        <fullName evidence="4">Lipoprotein</fullName>
    </recommendedName>
</protein>
<evidence type="ECO:0000313" key="3">
    <source>
        <dbReference type="Proteomes" id="UP000192582"/>
    </source>
</evidence>
<feature type="signal peptide" evidence="1">
    <location>
        <begin position="1"/>
        <end position="24"/>
    </location>
</feature>
<name>A0A1W1UQM1_9DEIO</name>
<dbReference type="PROSITE" id="PS51257">
    <property type="entry name" value="PROKAR_LIPOPROTEIN"/>
    <property type="match status" value="1"/>
</dbReference>
<proteinExistence type="predicted"/>
<keyword evidence="3" id="KW-1185">Reference proteome</keyword>
<evidence type="ECO:0008006" key="4">
    <source>
        <dbReference type="Google" id="ProtNLM"/>
    </source>
</evidence>
<feature type="chain" id="PRO_5013048713" description="Lipoprotein" evidence="1">
    <location>
        <begin position="25"/>
        <end position="222"/>
    </location>
</feature>